<accession>A0A8E2DZ81</accession>
<reference evidence="1 2" key="1">
    <citation type="journal article" date="2016" name="Nat. Commun.">
        <title>Ectomycorrhizal ecology is imprinted in the genome of the dominant symbiotic fungus Cenococcum geophilum.</title>
        <authorList>
            <consortium name="DOE Joint Genome Institute"/>
            <person name="Peter M."/>
            <person name="Kohler A."/>
            <person name="Ohm R.A."/>
            <person name="Kuo A."/>
            <person name="Krutzmann J."/>
            <person name="Morin E."/>
            <person name="Arend M."/>
            <person name="Barry K.W."/>
            <person name="Binder M."/>
            <person name="Choi C."/>
            <person name="Clum A."/>
            <person name="Copeland A."/>
            <person name="Grisel N."/>
            <person name="Haridas S."/>
            <person name="Kipfer T."/>
            <person name="LaButti K."/>
            <person name="Lindquist E."/>
            <person name="Lipzen A."/>
            <person name="Maire R."/>
            <person name="Meier B."/>
            <person name="Mihaltcheva S."/>
            <person name="Molinier V."/>
            <person name="Murat C."/>
            <person name="Poggeler S."/>
            <person name="Quandt C.A."/>
            <person name="Sperisen C."/>
            <person name="Tritt A."/>
            <person name="Tisserant E."/>
            <person name="Crous P.W."/>
            <person name="Henrissat B."/>
            <person name="Nehls U."/>
            <person name="Egli S."/>
            <person name="Spatafora J.W."/>
            <person name="Grigoriev I.V."/>
            <person name="Martin F.M."/>
        </authorList>
    </citation>
    <scope>NUCLEOTIDE SEQUENCE [LARGE SCALE GENOMIC DNA]</scope>
    <source>
        <strain evidence="1 2">CBS 459.81</strain>
    </source>
</reference>
<protein>
    <submittedName>
        <fullName evidence="1">Uncharacterized protein</fullName>
    </submittedName>
</protein>
<proteinExistence type="predicted"/>
<evidence type="ECO:0000313" key="2">
    <source>
        <dbReference type="Proteomes" id="UP000250266"/>
    </source>
</evidence>
<keyword evidence="2" id="KW-1185">Reference proteome</keyword>
<gene>
    <name evidence="1" type="ORF">K432DRAFT_197368</name>
</gene>
<evidence type="ECO:0000313" key="1">
    <source>
        <dbReference type="EMBL" id="OCK74470.1"/>
    </source>
</evidence>
<dbReference type="AlphaFoldDB" id="A0A8E2DZ81"/>
<sequence length="98" mass="10782">MSALVYGLLYFASSLPREEERTIQYIHSSRTSFISSSASLGLGLGRPSPFPLHSDSSRPDEQIDFDALWGWGGGTSGLWTPRASVDGNAREGREKYGW</sequence>
<organism evidence="1 2">
    <name type="scientific">Lepidopterella palustris CBS 459.81</name>
    <dbReference type="NCBI Taxonomy" id="1314670"/>
    <lineage>
        <taxon>Eukaryota</taxon>
        <taxon>Fungi</taxon>
        <taxon>Dikarya</taxon>
        <taxon>Ascomycota</taxon>
        <taxon>Pezizomycotina</taxon>
        <taxon>Dothideomycetes</taxon>
        <taxon>Pleosporomycetidae</taxon>
        <taxon>Mytilinidiales</taxon>
        <taxon>Argynnaceae</taxon>
        <taxon>Lepidopterella</taxon>
    </lineage>
</organism>
<dbReference type="EMBL" id="KV745473">
    <property type="protein sequence ID" value="OCK74470.1"/>
    <property type="molecule type" value="Genomic_DNA"/>
</dbReference>
<dbReference type="Proteomes" id="UP000250266">
    <property type="component" value="Unassembled WGS sequence"/>
</dbReference>
<name>A0A8E2DZ81_9PEZI</name>